<dbReference type="AlphaFoldDB" id="A0A9X3B3H6"/>
<organism evidence="2 3">
    <name type="scientific">Chromohalobacter moromii</name>
    <dbReference type="NCBI Taxonomy" id="2860329"/>
    <lineage>
        <taxon>Bacteria</taxon>
        <taxon>Pseudomonadati</taxon>
        <taxon>Pseudomonadota</taxon>
        <taxon>Gammaproteobacteria</taxon>
        <taxon>Oceanospirillales</taxon>
        <taxon>Halomonadaceae</taxon>
        <taxon>Chromohalobacter</taxon>
    </lineage>
</organism>
<feature type="transmembrane region" description="Helical" evidence="1">
    <location>
        <begin position="240"/>
        <end position="261"/>
    </location>
</feature>
<reference evidence="2" key="1">
    <citation type="submission" date="2021-07" db="EMBL/GenBank/DDBJ databases">
        <authorList>
            <person name="Luelf R.H."/>
        </authorList>
    </citation>
    <scope>NUCLEOTIDE SEQUENCE</scope>
    <source>
        <strain evidence="2">TMW 2.2304</strain>
    </source>
</reference>
<protein>
    <submittedName>
        <fullName evidence="2">Uncharacterized protein</fullName>
    </submittedName>
</protein>
<feature type="transmembrane region" description="Helical" evidence="1">
    <location>
        <begin position="149"/>
        <end position="170"/>
    </location>
</feature>
<keyword evidence="1" id="KW-1133">Transmembrane helix</keyword>
<keyword evidence="3" id="KW-1185">Reference proteome</keyword>
<dbReference type="Proteomes" id="UP001145353">
    <property type="component" value="Unassembled WGS sequence"/>
</dbReference>
<feature type="transmembrane region" description="Helical" evidence="1">
    <location>
        <begin position="118"/>
        <end position="137"/>
    </location>
</feature>
<gene>
    <name evidence="2" type="ORF">KZO87_05660</name>
</gene>
<dbReference type="RefSeq" id="WP_247620403.1">
    <property type="nucleotide sequence ID" value="NZ_JAHXCZ010000002.1"/>
</dbReference>
<evidence type="ECO:0000256" key="1">
    <source>
        <dbReference type="SAM" id="Phobius"/>
    </source>
</evidence>
<sequence length="283" mass="31074">MSLSSRMPPSRMPHCRWAVAALSILALVSWLGVTHDVALSTLDDALATAFRSFALAKALNAAISVMQSVTADAMVFQVQFGQALDPANDLVERFSWIMFASTASLAMQKVLIQMASHAVIKALFSLSCLLLAVSLVWGRGVWREWARRAFLLMAFLRFAVLIAALASTWMGDALIGDQREGLYTALDQDRAVFQDVAETQAGIREEDDGVWQQLKDKWESAVGHPVRDLLTRLDSMTENVVALSAVFIVQTILFPLGFLYLSWRLLGTLTAPLAGRYPVARGA</sequence>
<comment type="caution">
    <text evidence="2">The sequence shown here is derived from an EMBL/GenBank/DDBJ whole genome shotgun (WGS) entry which is preliminary data.</text>
</comment>
<name>A0A9X3B3H6_9GAMM</name>
<evidence type="ECO:0000313" key="2">
    <source>
        <dbReference type="EMBL" id="MCT8504854.1"/>
    </source>
</evidence>
<reference evidence="2" key="2">
    <citation type="journal article" date="2022" name="Syst. Appl. Microbiol.">
        <title>Chromohalobacter moromii sp. nov., a moderately halophilic bacterium isolated from lupine-based moromi fermentation.</title>
        <authorList>
            <person name="Lulf R.H."/>
            <person name="Hilgarth M."/>
            <person name="Ehrmann M.A."/>
        </authorList>
    </citation>
    <scope>NUCLEOTIDE SEQUENCE</scope>
    <source>
        <strain evidence="2">TMW 2.2304</strain>
    </source>
</reference>
<keyword evidence="1" id="KW-0472">Membrane</keyword>
<evidence type="ECO:0000313" key="3">
    <source>
        <dbReference type="Proteomes" id="UP001145353"/>
    </source>
</evidence>
<dbReference type="EMBL" id="JAHXDE010000002">
    <property type="protein sequence ID" value="MCT8504854.1"/>
    <property type="molecule type" value="Genomic_DNA"/>
</dbReference>
<accession>A0A9X3B3H6</accession>
<keyword evidence="1" id="KW-0812">Transmembrane</keyword>
<proteinExistence type="predicted"/>